<dbReference type="AlphaFoldDB" id="A0A0S4TPB8"/>
<proteinExistence type="predicted"/>
<sequence>MEYISELLQSLPRYACSQADETYKVARHGYIRITACFDT</sequence>
<evidence type="ECO:0000313" key="1">
    <source>
        <dbReference type="EMBL" id="CUV11899.1"/>
    </source>
</evidence>
<protein>
    <submittedName>
        <fullName evidence="1">Uncharacterized protein</fullName>
    </submittedName>
</protein>
<dbReference type="EMBL" id="LN899819">
    <property type="protein sequence ID" value="CUV11899.1"/>
    <property type="molecule type" value="Genomic_DNA"/>
</dbReference>
<reference evidence="1" key="1">
    <citation type="submission" date="2015-10" db="EMBL/GenBank/DDBJ databases">
        <authorList>
            <person name="Gilbert D.G."/>
        </authorList>
    </citation>
    <scope>NUCLEOTIDE SEQUENCE</scope>
    <source>
        <strain evidence="1">Phyl III-seqv23</strain>
    </source>
</reference>
<name>A0A0S4TPB8_RALSL</name>
<organism evidence="1">
    <name type="scientific">Ralstonia solanacearum</name>
    <name type="common">Pseudomonas solanacearum</name>
    <dbReference type="NCBI Taxonomy" id="305"/>
    <lineage>
        <taxon>Bacteria</taxon>
        <taxon>Pseudomonadati</taxon>
        <taxon>Pseudomonadota</taxon>
        <taxon>Betaproteobacteria</taxon>
        <taxon>Burkholderiales</taxon>
        <taxon>Burkholderiaceae</taxon>
        <taxon>Ralstonia</taxon>
        <taxon>Ralstonia solanacearum species complex</taxon>
    </lineage>
</organism>
<gene>
    <name evidence="1" type="ORF">RUN39_v1_260046</name>
</gene>
<accession>A0A0S4TPB8</accession>